<accession>A0A8S5RRE0</accession>
<proteinExistence type="predicted"/>
<protein>
    <submittedName>
        <fullName evidence="1">Uncharacterized protein</fullName>
    </submittedName>
</protein>
<dbReference type="EMBL" id="BK057791">
    <property type="protein sequence ID" value="DAE91931.1"/>
    <property type="molecule type" value="Genomic_DNA"/>
</dbReference>
<organism evidence="1">
    <name type="scientific">Siphoviridae sp. ctwNf2</name>
    <dbReference type="NCBI Taxonomy" id="2827597"/>
    <lineage>
        <taxon>Viruses</taxon>
        <taxon>Duplodnaviria</taxon>
        <taxon>Heunggongvirae</taxon>
        <taxon>Uroviricota</taxon>
        <taxon>Caudoviricetes</taxon>
    </lineage>
</organism>
<name>A0A8S5RRE0_9CAUD</name>
<evidence type="ECO:0000313" key="1">
    <source>
        <dbReference type="EMBL" id="DAE91931.1"/>
    </source>
</evidence>
<sequence length="364" mass="40266">MANYTPIVKLLKPLETDKYDVNLRNENWQKIDDFFGKLQDNIKKHKEALVLDHPDGSVTTPKLRDKAVTTAKLADDINQMLDDSFVKRAGDTMQGNLTFESGKKVFFNTVNNVTAASMYINIHGNLDIGVNNSEDGAVPLISLCSTNKPQWYNKTVGAKPLATYEELLNEVKKYLPLAGGTMTGPIELATTSYIKINRKAGGGFHTISDGGASGGQTNLDLGSKNYTAEANLCCYNRPGWYGKDKTNTFKPFLFDDDMVIVSGVISDNQLLPIPQGFKADECHYLLSINESSVNPIKLDIRQNTNWYKIKTKCYIEGRKARCGTEFSGSYYQDYAGGGGGAGDREFNNWVPGTANYVCIARRKV</sequence>
<reference evidence="1" key="1">
    <citation type="journal article" date="2021" name="Proc. Natl. Acad. Sci. U.S.A.">
        <title>A Catalog of Tens of Thousands of Viruses from Human Metagenomes Reveals Hidden Associations with Chronic Diseases.</title>
        <authorList>
            <person name="Tisza M.J."/>
            <person name="Buck C.B."/>
        </authorList>
    </citation>
    <scope>NUCLEOTIDE SEQUENCE</scope>
    <source>
        <strain evidence="1">CtwNf2</strain>
    </source>
</reference>